<organism evidence="1 2">
    <name type="scientific">Boeremia exigua</name>
    <dbReference type="NCBI Taxonomy" id="749465"/>
    <lineage>
        <taxon>Eukaryota</taxon>
        <taxon>Fungi</taxon>
        <taxon>Dikarya</taxon>
        <taxon>Ascomycota</taxon>
        <taxon>Pezizomycotina</taxon>
        <taxon>Dothideomycetes</taxon>
        <taxon>Pleosporomycetidae</taxon>
        <taxon>Pleosporales</taxon>
        <taxon>Pleosporineae</taxon>
        <taxon>Didymellaceae</taxon>
        <taxon>Boeremia</taxon>
    </lineage>
</organism>
<comment type="caution">
    <text evidence="1">The sequence shown here is derived from an EMBL/GenBank/DDBJ whole genome shotgun (WGS) entry which is preliminary data.</text>
</comment>
<evidence type="ECO:0000313" key="1">
    <source>
        <dbReference type="EMBL" id="KAJ8118406.1"/>
    </source>
</evidence>
<gene>
    <name evidence="1" type="ORF">OPT61_g602</name>
</gene>
<name>A0ACC2ITA3_9PLEO</name>
<proteinExistence type="predicted"/>
<sequence>MAPPQRSLLSSNEANILLASTSLDCQQLSSSRRAASVYNVPKSTLNDRRAGRPARRDCQPNSKKLTQLEEQVIASYILDLDLRGFAPTYAAKWLANFVKRTDCLKTRFNRAYDRQRALCEDPVLIRGWFELVEQTKATYGICDKDVYNFDEAGFMMGKITTQLVITGLERRGRLKTVQPGDREWVTVIAAINAAGWSVPPFLIFAGKVEWLKHFNAYTKACTLDVQLRTPTPPAALIEAPWEPCTPSNAPELMKERIASLERANKAASKRRERKKKRTQKRGVLPVRSVREESDQALAARLWRAARGAERLGTTYAMKRSVSWLARLKERLTPPPSQAANYSRPGTNRARVSYALQTLTSQVNKMSTITLITGANQGIGLATALKLAKTHNHHVIIGSRNAEAGAEAAAQVAAEGGSASSVQLDLGSDASIAAAVKTIETAHGHIDVLVNNAGILIDQKNPEQATRDLFTETFNTNVIGTAVLTEAFIPLIRKSANPRIVFVSSRMGSLHQATVKNTPFYATDYKAYDASKAALNMLALNYVRILEDVNAKVNVACPQLVRTNLTGWTDYGITPEQGAERIVELATLQKEDKVIATFSDRDGEIAW</sequence>
<dbReference type="Proteomes" id="UP001153331">
    <property type="component" value="Unassembled WGS sequence"/>
</dbReference>
<dbReference type="EMBL" id="JAPHNI010000020">
    <property type="protein sequence ID" value="KAJ8118406.1"/>
    <property type="molecule type" value="Genomic_DNA"/>
</dbReference>
<evidence type="ECO:0000313" key="2">
    <source>
        <dbReference type="Proteomes" id="UP001153331"/>
    </source>
</evidence>
<keyword evidence="2" id="KW-1185">Reference proteome</keyword>
<accession>A0ACC2ITA3</accession>
<reference evidence="1" key="1">
    <citation type="submission" date="2022-11" db="EMBL/GenBank/DDBJ databases">
        <title>Genome Sequence of Boeremia exigua.</title>
        <authorList>
            <person name="Buettner E."/>
        </authorList>
    </citation>
    <scope>NUCLEOTIDE SEQUENCE</scope>
    <source>
        <strain evidence="1">CU02</strain>
    </source>
</reference>
<protein>
    <submittedName>
        <fullName evidence="1">Uncharacterized protein</fullName>
    </submittedName>
</protein>